<evidence type="ECO:0000259" key="1">
    <source>
        <dbReference type="Pfam" id="PF01551"/>
    </source>
</evidence>
<name>A0A381YRG7_9ZZZZ</name>
<gene>
    <name evidence="3" type="ORF">METZ01_LOCUS131951</name>
</gene>
<dbReference type="EMBL" id="UINC01018766">
    <property type="protein sequence ID" value="SVA79097.1"/>
    <property type="molecule type" value="Genomic_DNA"/>
</dbReference>
<dbReference type="InterPro" id="IPR050570">
    <property type="entry name" value="Cell_wall_metabolism_enzyme"/>
</dbReference>
<dbReference type="PANTHER" id="PTHR21666:SF270">
    <property type="entry name" value="MUREIN HYDROLASE ACTIVATOR ENVC"/>
    <property type="match status" value="1"/>
</dbReference>
<dbReference type="SUPFAM" id="SSF51261">
    <property type="entry name" value="Duplicated hybrid motif"/>
    <property type="match status" value="1"/>
</dbReference>
<dbReference type="Pfam" id="PF13860">
    <property type="entry name" value="FlgD_ig"/>
    <property type="match status" value="1"/>
</dbReference>
<dbReference type="InterPro" id="IPR026444">
    <property type="entry name" value="Secre_tail"/>
</dbReference>
<dbReference type="Pfam" id="PF01551">
    <property type="entry name" value="Peptidase_M23"/>
    <property type="match status" value="1"/>
</dbReference>
<protein>
    <recommendedName>
        <fullName evidence="4">FlgD Ig-like domain-containing protein</fullName>
    </recommendedName>
</protein>
<evidence type="ECO:0008006" key="4">
    <source>
        <dbReference type="Google" id="ProtNLM"/>
    </source>
</evidence>
<dbReference type="NCBIfam" id="TIGR04183">
    <property type="entry name" value="Por_Secre_tail"/>
    <property type="match status" value="1"/>
</dbReference>
<evidence type="ECO:0000313" key="3">
    <source>
        <dbReference type="EMBL" id="SVA79097.1"/>
    </source>
</evidence>
<dbReference type="InterPro" id="IPR025965">
    <property type="entry name" value="FlgD/Vpr_Ig-like"/>
</dbReference>
<proteinExistence type="predicted"/>
<feature type="domain" description="FlgD/Vpr Ig-like" evidence="2">
    <location>
        <begin position="737"/>
        <end position="787"/>
    </location>
</feature>
<dbReference type="PANTHER" id="PTHR21666">
    <property type="entry name" value="PEPTIDASE-RELATED"/>
    <property type="match status" value="1"/>
</dbReference>
<dbReference type="InterPro" id="IPR011055">
    <property type="entry name" value="Dup_hybrid_motif"/>
</dbReference>
<dbReference type="Gene3D" id="2.60.40.4070">
    <property type="match status" value="1"/>
</dbReference>
<evidence type="ECO:0000259" key="2">
    <source>
        <dbReference type="Pfam" id="PF13860"/>
    </source>
</evidence>
<dbReference type="Pfam" id="PF17963">
    <property type="entry name" value="Big_9"/>
    <property type="match status" value="1"/>
</dbReference>
<dbReference type="Gene3D" id="2.70.70.10">
    <property type="entry name" value="Glucose Permease (Domain IIA)"/>
    <property type="match status" value="1"/>
</dbReference>
<dbReference type="InterPro" id="IPR016047">
    <property type="entry name" value="M23ase_b-sheet_dom"/>
</dbReference>
<dbReference type="AlphaFoldDB" id="A0A381YRG7"/>
<accession>A0A381YRG7</accession>
<feature type="domain" description="M23ase beta-sheet core" evidence="1">
    <location>
        <begin position="147"/>
        <end position="244"/>
    </location>
</feature>
<dbReference type="CDD" id="cd12797">
    <property type="entry name" value="M23_peptidase"/>
    <property type="match status" value="1"/>
</dbReference>
<organism evidence="3">
    <name type="scientific">marine metagenome</name>
    <dbReference type="NCBI Taxonomy" id="408172"/>
    <lineage>
        <taxon>unclassified sequences</taxon>
        <taxon>metagenomes</taxon>
        <taxon>ecological metagenomes</taxon>
    </lineage>
</organism>
<sequence length="800" mass="89174">MVNLISTIFKFYQIREEILNMKYGITLLSIASLLIGQQREIKVGGGPFPNERPAGVKCISDEERSYIMDHMLQIDWSSMRDTVMFQDPMGNGGMVNNNESVNHHIINYVDENPLNGWINDYTCNYVTYDGHQGTDIGIGGFYHMDEMDNPILAAAPGVVTYTHDGEFDRYNYWNNSAVSNTVVVSHSDGNNTFYFHMKKYSVAVSVGDTVSTGDTLGFVGSSGISSSAHLHFEVQDANGNVIDPWEGNCSPGLSRWVDQLPFIGDTTIYEQKLLWYVSTSYPNAEPNLNYLTSENLPVIEHINPGEYFLQYVLIRNLFITDTLKRRYYRDGEFVTEYNWVPGQTTWWPTGIEYMTQSFWYFWGDWWTGGAALGNWTVQFFINSKLVGENSFICDDIPNQAPTVDLQQFEVELGETITGEFTATDDGNPFWFNLESDPNNGGSIELYGGRRRKFSYTAPMDFNGSDVIGVSATDDRGVTGPTNFILFNVSGTGLTNINVEPTYVALGQDSVVISSEILGGNDEISVQAFIYNEISGETVAVDLMNNDGTWSTHWSPASESFFSVDLEMINGLENDTIYYEDVGYFTSVGPLGVNIFGELTAHPGDGIALDFNVENNGTEQIAPDISVSFEAESMNCLSSISEDIFNMGDIPAGESTPTYFFVALLNDNCNSDSTILFNVHINSGENLYWHDEFVLDIEMLGTIGGTELPTAYVLGGAYPNPFNPDARIDYDLVQKNYVTLDIHNLVGRKIKTLVSSEKEAGFHSIRWDATNDAGEPVAAGVYLYTIQAGEFRKTRKMVLLK</sequence>
<reference evidence="3" key="1">
    <citation type="submission" date="2018-05" db="EMBL/GenBank/DDBJ databases">
        <authorList>
            <person name="Lanie J.A."/>
            <person name="Ng W.-L."/>
            <person name="Kazmierczak K.M."/>
            <person name="Andrzejewski T.M."/>
            <person name="Davidsen T.M."/>
            <person name="Wayne K.J."/>
            <person name="Tettelin H."/>
            <person name="Glass J.I."/>
            <person name="Rusch D."/>
            <person name="Podicherti R."/>
            <person name="Tsui H.-C.T."/>
            <person name="Winkler M.E."/>
        </authorList>
    </citation>
    <scope>NUCLEOTIDE SEQUENCE</scope>
</reference>
<dbReference type="GO" id="GO:0004222">
    <property type="term" value="F:metalloendopeptidase activity"/>
    <property type="evidence" value="ECO:0007669"/>
    <property type="project" value="TreeGrafter"/>
</dbReference>